<dbReference type="Proteomes" id="UP001597472">
    <property type="component" value="Unassembled WGS sequence"/>
</dbReference>
<dbReference type="InterPro" id="IPR050179">
    <property type="entry name" value="Trans_hexapeptide_repeat"/>
</dbReference>
<organism evidence="5 6">
    <name type="scientific">Bizionia sediminis</name>
    <dbReference type="NCBI Taxonomy" id="1737064"/>
    <lineage>
        <taxon>Bacteria</taxon>
        <taxon>Pseudomonadati</taxon>
        <taxon>Bacteroidota</taxon>
        <taxon>Flavobacteriia</taxon>
        <taxon>Flavobacteriales</taxon>
        <taxon>Flavobacteriaceae</taxon>
        <taxon>Bizionia</taxon>
    </lineage>
</organism>
<protein>
    <submittedName>
        <fullName evidence="5">Acetyltransferase</fullName>
    </submittedName>
</protein>
<dbReference type="PROSITE" id="PS00101">
    <property type="entry name" value="HEXAPEP_TRANSFERASES"/>
    <property type="match status" value="1"/>
</dbReference>
<name>A0ABW5KRD8_9FLAO</name>
<evidence type="ECO:0000313" key="5">
    <source>
        <dbReference type="EMBL" id="MFD2551369.1"/>
    </source>
</evidence>
<dbReference type="InterPro" id="IPR018357">
    <property type="entry name" value="Hexapep_transf_CS"/>
</dbReference>
<comment type="caution">
    <text evidence="5">The sequence shown here is derived from an EMBL/GenBank/DDBJ whole genome shotgun (WGS) entry which is preliminary data.</text>
</comment>
<dbReference type="InterPro" id="IPR011004">
    <property type="entry name" value="Trimer_LpxA-like_sf"/>
</dbReference>
<evidence type="ECO:0000313" key="6">
    <source>
        <dbReference type="Proteomes" id="UP001597472"/>
    </source>
</evidence>
<comment type="similarity">
    <text evidence="1">Belongs to the transferase hexapeptide repeat family.</text>
</comment>
<accession>A0ABW5KRD8</accession>
<evidence type="ECO:0000256" key="1">
    <source>
        <dbReference type="ARBA" id="ARBA00007274"/>
    </source>
</evidence>
<dbReference type="SUPFAM" id="SSF51161">
    <property type="entry name" value="Trimeric LpxA-like enzymes"/>
    <property type="match status" value="1"/>
</dbReference>
<dbReference type="CDD" id="cd03360">
    <property type="entry name" value="LbH_AT_putative"/>
    <property type="match status" value="1"/>
</dbReference>
<keyword evidence="2" id="KW-0808">Transferase</keyword>
<reference evidence="6" key="1">
    <citation type="journal article" date="2019" name="Int. J. Syst. Evol. Microbiol.">
        <title>The Global Catalogue of Microorganisms (GCM) 10K type strain sequencing project: providing services to taxonomists for standard genome sequencing and annotation.</title>
        <authorList>
            <consortium name="The Broad Institute Genomics Platform"/>
            <consortium name="The Broad Institute Genome Sequencing Center for Infectious Disease"/>
            <person name="Wu L."/>
            <person name="Ma J."/>
        </authorList>
    </citation>
    <scope>NUCLEOTIDE SEQUENCE [LARGE SCALE GENOMIC DNA]</scope>
    <source>
        <strain evidence="6">KCTC 42587</strain>
    </source>
</reference>
<dbReference type="PANTHER" id="PTHR43300">
    <property type="entry name" value="ACETYLTRANSFERASE"/>
    <property type="match status" value="1"/>
</dbReference>
<dbReference type="RefSeq" id="WP_376892511.1">
    <property type="nucleotide sequence ID" value="NZ_JBHULS010000002.1"/>
</dbReference>
<dbReference type="EMBL" id="JBHULS010000002">
    <property type="protein sequence ID" value="MFD2551369.1"/>
    <property type="molecule type" value="Genomic_DNA"/>
</dbReference>
<evidence type="ECO:0000256" key="3">
    <source>
        <dbReference type="ARBA" id="ARBA00022737"/>
    </source>
</evidence>
<dbReference type="Pfam" id="PF00132">
    <property type="entry name" value="Hexapep"/>
    <property type="match status" value="1"/>
</dbReference>
<dbReference type="Gene3D" id="2.160.10.10">
    <property type="entry name" value="Hexapeptide repeat proteins"/>
    <property type="match status" value="1"/>
</dbReference>
<evidence type="ECO:0000256" key="2">
    <source>
        <dbReference type="ARBA" id="ARBA00022679"/>
    </source>
</evidence>
<sequence>MHLKKLTIIGFSEPVLTMIFDNLESCQVFPDIVVVNNLQLNAQHAYQNARFNISQQQTYNQDASPYFLGVNKAENKIKVVSLFNLKNEHATCITHTSAEIASTVNMGSGCMINSHVSVAGQSSIGNFVTINRNASVGHHTVLEDFVTINPGAHVAGFVTIGKGSTIGMGANVIDGITIGKNVTIGAGSVVTKNIEDNAVAYGNPCRVVRIKN</sequence>
<keyword evidence="6" id="KW-1185">Reference proteome</keyword>
<evidence type="ECO:0000256" key="4">
    <source>
        <dbReference type="ARBA" id="ARBA00023315"/>
    </source>
</evidence>
<dbReference type="PANTHER" id="PTHR43300:SF7">
    <property type="entry name" value="UDP-N-ACETYLBACILLOSAMINE N-ACETYLTRANSFERASE"/>
    <property type="match status" value="1"/>
</dbReference>
<keyword evidence="4" id="KW-0012">Acyltransferase</keyword>
<gene>
    <name evidence="5" type="ORF">ACFSQP_06020</name>
</gene>
<dbReference type="InterPro" id="IPR001451">
    <property type="entry name" value="Hexapep"/>
</dbReference>
<dbReference type="InterPro" id="IPR020019">
    <property type="entry name" value="AcTrfase_PglD-like"/>
</dbReference>
<proteinExistence type="inferred from homology"/>
<keyword evidence="3" id="KW-0677">Repeat</keyword>